<feature type="DNA-binding region" description="H-T-H motif" evidence="4">
    <location>
        <begin position="259"/>
        <end position="278"/>
    </location>
</feature>
<keyword evidence="1" id="KW-0805">Transcription regulation</keyword>
<dbReference type="InterPro" id="IPR036271">
    <property type="entry name" value="Tet_transcr_reg_TetR-rel_C_sf"/>
</dbReference>
<dbReference type="Pfam" id="PF00440">
    <property type="entry name" value="TetR_N"/>
    <property type="match status" value="2"/>
</dbReference>
<dbReference type="PANTHER" id="PTHR30055:SF234">
    <property type="entry name" value="HTH-TYPE TRANSCRIPTIONAL REGULATOR BETI"/>
    <property type="match status" value="1"/>
</dbReference>
<dbReference type="EMBL" id="JANDBD010000008">
    <property type="protein sequence ID" value="MCP9274512.1"/>
    <property type="molecule type" value="Genomic_DNA"/>
</dbReference>
<reference evidence="6 7" key="1">
    <citation type="submission" date="2022-06" db="EMBL/GenBank/DDBJ databases">
        <title>Mycolicibacterium sp. CAU 1645 isolated from seawater.</title>
        <authorList>
            <person name="Kim W."/>
        </authorList>
    </citation>
    <scope>NUCLEOTIDE SEQUENCE [LARGE SCALE GENOMIC DNA]</scope>
    <source>
        <strain evidence="6 7">CAU 1645</strain>
    </source>
</reference>
<evidence type="ECO:0000256" key="1">
    <source>
        <dbReference type="ARBA" id="ARBA00023015"/>
    </source>
</evidence>
<organism evidence="6 7">
    <name type="scientific">Mycolicibacterium arenosum</name>
    <dbReference type="NCBI Taxonomy" id="2952157"/>
    <lineage>
        <taxon>Bacteria</taxon>
        <taxon>Bacillati</taxon>
        <taxon>Actinomycetota</taxon>
        <taxon>Actinomycetes</taxon>
        <taxon>Mycobacteriales</taxon>
        <taxon>Mycobacteriaceae</taxon>
        <taxon>Mycolicibacterium</taxon>
    </lineage>
</organism>
<dbReference type="PROSITE" id="PS01081">
    <property type="entry name" value="HTH_TETR_1"/>
    <property type="match status" value="1"/>
</dbReference>
<dbReference type="SUPFAM" id="SSF46689">
    <property type="entry name" value="Homeodomain-like"/>
    <property type="match status" value="2"/>
</dbReference>
<dbReference type="InterPro" id="IPR023772">
    <property type="entry name" value="DNA-bd_HTH_TetR-type_CS"/>
</dbReference>
<dbReference type="PROSITE" id="PS50977">
    <property type="entry name" value="HTH_TETR_2"/>
    <property type="match status" value="2"/>
</dbReference>
<protein>
    <submittedName>
        <fullName evidence="6">TetR/AcrR family transcriptional regulator</fullName>
    </submittedName>
</protein>
<evidence type="ECO:0000256" key="2">
    <source>
        <dbReference type="ARBA" id="ARBA00023125"/>
    </source>
</evidence>
<feature type="domain" description="HTH tetR-type" evidence="5">
    <location>
        <begin position="14"/>
        <end position="73"/>
    </location>
</feature>
<dbReference type="Gene3D" id="1.10.10.60">
    <property type="entry name" value="Homeodomain-like"/>
    <property type="match status" value="2"/>
</dbReference>
<evidence type="ECO:0000313" key="6">
    <source>
        <dbReference type="EMBL" id="MCP9274512.1"/>
    </source>
</evidence>
<comment type="caution">
    <text evidence="6">The sequence shown here is derived from an EMBL/GenBank/DDBJ whole genome shotgun (WGS) entry which is preliminary data.</text>
</comment>
<evidence type="ECO:0000313" key="7">
    <source>
        <dbReference type="Proteomes" id="UP001651690"/>
    </source>
</evidence>
<dbReference type="InterPro" id="IPR009057">
    <property type="entry name" value="Homeodomain-like_sf"/>
</dbReference>
<gene>
    <name evidence="6" type="ORF">NM203_20170</name>
</gene>
<dbReference type="PRINTS" id="PR00455">
    <property type="entry name" value="HTHTETR"/>
</dbReference>
<sequence length="425" mass="46248">MTVSAGKSVAADDTTRRAEVLEIAASLIATSGLRTSMHDIAGAAGIQTGSLYHHFDSKEALLVELLRGYHTDLDRLAERTLATLDDPAARPGFARIAALGGEIAHCAVTHRAAIQISMYETPSSNPELIEWTQRRPAAILEAMYQTLRAARWAGYLKPDIDLRVLADRICQTMLRTGLDVMRHNAATEQIATLSCRIILEGLATDRPSDTELDSSAAFRAADAAITGWTEDDEPENDKVARIRAVARKEFGRRGYEGTTVRDIAAAAGIGHGTVFRLIGSKDELLASVVNSFGEKVEAGSRQVLRTDSTALEKLDALSWLNINALDRFGDEFRIQLAWMRQIPPDAPNPSVDFPVRLKQTRSLLAKEIKAGAIKVDDVPTEMLARCVIGLQWIPENILREVGARAALVHVRDTLLRGVVAGSIAS</sequence>
<dbReference type="Proteomes" id="UP001651690">
    <property type="component" value="Unassembled WGS sequence"/>
</dbReference>
<accession>A0ABT1M9Q5</accession>
<keyword evidence="7" id="KW-1185">Reference proteome</keyword>
<dbReference type="SUPFAM" id="SSF48498">
    <property type="entry name" value="Tetracyclin repressor-like, C-terminal domain"/>
    <property type="match status" value="1"/>
</dbReference>
<dbReference type="InterPro" id="IPR050109">
    <property type="entry name" value="HTH-type_TetR-like_transc_reg"/>
</dbReference>
<dbReference type="Gene3D" id="1.10.357.10">
    <property type="entry name" value="Tetracycline Repressor, domain 2"/>
    <property type="match status" value="2"/>
</dbReference>
<dbReference type="PANTHER" id="PTHR30055">
    <property type="entry name" value="HTH-TYPE TRANSCRIPTIONAL REGULATOR RUTR"/>
    <property type="match status" value="1"/>
</dbReference>
<keyword evidence="3" id="KW-0804">Transcription</keyword>
<dbReference type="InterPro" id="IPR001647">
    <property type="entry name" value="HTH_TetR"/>
</dbReference>
<proteinExistence type="predicted"/>
<evidence type="ECO:0000256" key="4">
    <source>
        <dbReference type="PROSITE-ProRule" id="PRU00335"/>
    </source>
</evidence>
<dbReference type="RefSeq" id="WP_255062083.1">
    <property type="nucleotide sequence ID" value="NZ_JANDBD010000008.1"/>
</dbReference>
<name>A0ABT1M9Q5_9MYCO</name>
<feature type="domain" description="HTH tetR-type" evidence="5">
    <location>
        <begin position="236"/>
        <end position="296"/>
    </location>
</feature>
<keyword evidence="2 4" id="KW-0238">DNA-binding</keyword>
<evidence type="ECO:0000256" key="3">
    <source>
        <dbReference type="ARBA" id="ARBA00023163"/>
    </source>
</evidence>
<evidence type="ECO:0000259" key="5">
    <source>
        <dbReference type="PROSITE" id="PS50977"/>
    </source>
</evidence>
<feature type="DNA-binding region" description="H-T-H motif" evidence="4">
    <location>
        <begin position="36"/>
        <end position="55"/>
    </location>
</feature>